<dbReference type="GO" id="GO:0006310">
    <property type="term" value="P:DNA recombination"/>
    <property type="evidence" value="ECO:0007669"/>
    <property type="project" value="InterPro"/>
</dbReference>
<dbReference type="NCBIfam" id="NF041497">
    <property type="entry name" value="MobV"/>
    <property type="match status" value="1"/>
</dbReference>
<evidence type="ECO:0000313" key="3">
    <source>
        <dbReference type="EMBL" id="TSE47374.1"/>
    </source>
</evidence>
<evidence type="ECO:0000313" key="4">
    <source>
        <dbReference type="Proteomes" id="UP000408523"/>
    </source>
</evidence>
<organism evidence="3 4">
    <name type="scientific">Phocaeicola vulgatus</name>
    <name type="common">Bacteroides vulgatus</name>
    <dbReference type="NCBI Taxonomy" id="821"/>
    <lineage>
        <taxon>Bacteria</taxon>
        <taxon>Pseudomonadati</taxon>
        <taxon>Bacteroidota</taxon>
        <taxon>Bacteroidia</taxon>
        <taxon>Bacteroidales</taxon>
        <taxon>Bacteroidaceae</taxon>
        <taxon>Phocaeicola</taxon>
    </lineage>
</organism>
<keyword evidence="1" id="KW-0175">Coiled coil</keyword>
<dbReference type="EMBL" id="RWHZ01000056">
    <property type="protein sequence ID" value="TSE47374.1"/>
    <property type="molecule type" value="Genomic_DNA"/>
</dbReference>
<reference evidence="3 4" key="1">
    <citation type="journal article" date="2019" name="Nat. Commun.">
        <title>Gram positive-like bacteriocins with broad spectrum anti-Bacteroidales activity encoded on mobile elements of the human gut microbiota.</title>
        <authorList>
            <person name="Bechon N."/>
            <person name="Coyne M.J.Jr."/>
            <person name="Laclare-Mceneany V."/>
            <person name="Chatzidaki-Livanis M."/>
            <person name="Ghigo J.-M."/>
            <person name="Comstock L.E."/>
        </authorList>
    </citation>
    <scope>NUCLEOTIDE SEQUENCE [LARGE SCALE GENOMIC DNA]</scope>
    <source>
        <strain evidence="3 4">CL01T12C17</strain>
    </source>
</reference>
<name>A0A662ZVY7_PHOVU</name>
<feature type="coiled-coil region" evidence="1">
    <location>
        <begin position="247"/>
        <end position="337"/>
    </location>
</feature>
<proteinExistence type="predicted"/>
<feature type="compositionally biased region" description="Basic and acidic residues" evidence="2">
    <location>
        <begin position="27"/>
        <end position="48"/>
    </location>
</feature>
<gene>
    <name evidence="3" type="ORF">EH214_03414</name>
</gene>
<sequence>MPDMNTDIKQAMHVEAGKSFGTSEANENERRWNDDKIDRKNQDPTNHYDKTRMKLNFEIGPDGKVHPLGYQEKSLEVRLQERLTELDWKPFKPDSKIQPNCCAKFIFGGNHDRTLEMAFGTQIVNLNKGADNSHLQRCSEIEQWAKDVYDWCARRYGEENIIGFQVHLDESSPHIHALIVPVGQRAKSGRECVMWSAKFGKSRYEYGQILREMHTSLYEEVGNKYGLERGDSIVGRNVQHLHKRDYIRKLAKEAKQAEKAVRGLQTMIRKLEREMLAGRNRLKEIDEALASGKITLDRYEAQKADIQKLIAEYQEKLEDKSNKLHAKEQELEQITKDAIKARSVVQPFRNHKVDFTPPQITEKVPLFGTDKWIERQNRSISKQFTEIVRKIEFLYRNDAARQVEAAHNNVLADYGELYQLRRENKILSDTNENLESELNTLLGQLAIPSVRNMIFAVADALISGQPIPVSSGGGGGNSDSDLRWDGHRPDEEDDEYKRRCLMFAVGIVNRQNGMKSYKRK</sequence>
<comment type="caution">
    <text evidence="3">The sequence shown here is derived from an EMBL/GenBank/DDBJ whole genome shotgun (WGS) entry which is preliminary data.</text>
</comment>
<dbReference type="Proteomes" id="UP000408523">
    <property type="component" value="Unassembled WGS sequence"/>
</dbReference>
<evidence type="ECO:0000256" key="2">
    <source>
        <dbReference type="SAM" id="MobiDB-lite"/>
    </source>
</evidence>
<dbReference type="CDD" id="cd17242">
    <property type="entry name" value="MobM_relaxase"/>
    <property type="match status" value="1"/>
</dbReference>
<dbReference type="Pfam" id="PF01076">
    <property type="entry name" value="Mob_Pre"/>
    <property type="match status" value="1"/>
</dbReference>
<feature type="compositionally biased region" description="Basic and acidic residues" evidence="2">
    <location>
        <begin position="480"/>
        <end position="492"/>
    </location>
</feature>
<protein>
    <submittedName>
        <fullName evidence="3">Plasmid recombination enzyme</fullName>
    </submittedName>
</protein>
<feature type="coiled-coil region" evidence="1">
    <location>
        <begin position="417"/>
        <end position="444"/>
    </location>
</feature>
<dbReference type="Gene3D" id="3.30.930.30">
    <property type="match status" value="1"/>
</dbReference>
<accession>A0A662ZVY7</accession>
<dbReference type="InterPro" id="IPR001668">
    <property type="entry name" value="Mob_Pre"/>
</dbReference>
<dbReference type="AlphaFoldDB" id="A0A662ZVY7"/>
<dbReference type="GO" id="GO:0003677">
    <property type="term" value="F:DNA binding"/>
    <property type="evidence" value="ECO:0007669"/>
    <property type="project" value="InterPro"/>
</dbReference>
<feature type="region of interest" description="Disordered" evidence="2">
    <location>
        <begin position="468"/>
        <end position="492"/>
    </location>
</feature>
<feature type="region of interest" description="Disordered" evidence="2">
    <location>
        <begin position="1"/>
        <end position="48"/>
    </location>
</feature>
<evidence type="ECO:0000256" key="1">
    <source>
        <dbReference type="SAM" id="Coils"/>
    </source>
</evidence>